<dbReference type="SUPFAM" id="SSF103473">
    <property type="entry name" value="MFS general substrate transporter"/>
    <property type="match status" value="1"/>
</dbReference>
<name>A0AA36DE48_9BILA</name>
<feature type="transmembrane region" description="Helical" evidence="8">
    <location>
        <begin position="129"/>
        <end position="154"/>
    </location>
</feature>
<dbReference type="AlphaFoldDB" id="A0AA36DE48"/>
<evidence type="ECO:0000259" key="9">
    <source>
        <dbReference type="PROSITE" id="PS50850"/>
    </source>
</evidence>
<dbReference type="EMBL" id="CATQJA010002698">
    <property type="protein sequence ID" value="CAJ0584595.1"/>
    <property type="molecule type" value="Genomic_DNA"/>
</dbReference>
<dbReference type="PANTHER" id="PTHR48020:SF12">
    <property type="entry name" value="PROTON MYO-INOSITOL COTRANSPORTER"/>
    <property type="match status" value="1"/>
</dbReference>
<feature type="transmembrane region" description="Helical" evidence="8">
    <location>
        <begin position="96"/>
        <end position="117"/>
    </location>
</feature>
<feature type="transmembrane region" description="Helical" evidence="8">
    <location>
        <begin position="71"/>
        <end position="90"/>
    </location>
</feature>
<keyword evidence="6 8" id="KW-0472">Membrane</keyword>
<dbReference type="InterPro" id="IPR005829">
    <property type="entry name" value="Sugar_transporter_CS"/>
</dbReference>
<keyword evidence="11" id="KW-1185">Reference proteome</keyword>
<comment type="subcellular location">
    <subcellularLocation>
        <location evidence="1">Membrane</location>
        <topology evidence="1">Multi-pass membrane protein</topology>
    </subcellularLocation>
</comment>
<dbReference type="PROSITE" id="PS50850">
    <property type="entry name" value="MFS"/>
    <property type="match status" value="1"/>
</dbReference>
<protein>
    <recommendedName>
        <fullName evidence="9">Major facilitator superfamily (MFS) profile domain-containing protein</fullName>
    </recommendedName>
</protein>
<evidence type="ECO:0000313" key="11">
    <source>
        <dbReference type="Proteomes" id="UP001177023"/>
    </source>
</evidence>
<evidence type="ECO:0000256" key="1">
    <source>
        <dbReference type="ARBA" id="ARBA00004141"/>
    </source>
</evidence>
<dbReference type="PRINTS" id="PR00171">
    <property type="entry name" value="SUGRTRNSPORT"/>
</dbReference>
<accession>A0AA36DE48</accession>
<evidence type="ECO:0000256" key="4">
    <source>
        <dbReference type="ARBA" id="ARBA00022692"/>
    </source>
</evidence>
<dbReference type="InterPro" id="IPR003663">
    <property type="entry name" value="Sugar/inositol_transpt"/>
</dbReference>
<proteinExistence type="inferred from homology"/>
<feature type="transmembrane region" description="Helical" evidence="8">
    <location>
        <begin position="320"/>
        <end position="343"/>
    </location>
</feature>
<dbReference type="PROSITE" id="PS00216">
    <property type="entry name" value="SUGAR_TRANSPORT_1"/>
    <property type="match status" value="1"/>
</dbReference>
<comment type="caution">
    <text evidence="10">The sequence shown here is derived from an EMBL/GenBank/DDBJ whole genome shotgun (WGS) entry which is preliminary data.</text>
</comment>
<dbReference type="GO" id="GO:0016324">
    <property type="term" value="C:apical plasma membrane"/>
    <property type="evidence" value="ECO:0007669"/>
    <property type="project" value="TreeGrafter"/>
</dbReference>
<keyword evidence="4 8" id="KW-0812">Transmembrane</keyword>
<feature type="transmembrane region" description="Helical" evidence="8">
    <location>
        <begin position="160"/>
        <end position="182"/>
    </location>
</feature>
<keyword evidence="3 7" id="KW-0813">Transport</keyword>
<organism evidence="10 11">
    <name type="scientific">Mesorhabditis spiculigera</name>
    <dbReference type="NCBI Taxonomy" id="96644"/>
    <lineage>
        <taxon>Eukaryota</taxon>
        <taxon>Metazoa</taxon>
        <taxon>Ecdysozoa</taxon>
        <taxon>Nematoda</taxon>
        <taxon>Chromadorea</taxon>
        <taxon>Rhabditida</taxon>
        <taxon>Rhabditina</taxon>
        <taxon>Rhabditomorpha</taxon>
        <taxon>Rhabditoidea</taxon>
        <taxon>Rhabditidae</taxon>
        <taxon>Mesorhabditinae</taxon>
        <taxon>Mesorhabditis</taxon>
    </lineage>
</organism>
<feature type="transmembrane region" description="Helical" evidence="8">
    <location>
        <begin position="292"/>
        <end position="313"/>
    </location>
</feature>
<dbReference type="FunFam" id="1.20.1250.20:FF:000371">
    <property type="entry name" value="H(+) MyoInositol coTransporter"/>
    <property type="match status" value="1"/>
</dbReference>
<dbReference type="Pfam" id="PF00083">
    <property type="entry name" value="Sugar_tr"/>
    <property type="match status" value="1"/>
</dbReference>
<evidence type="ECO:0000313" key="10">
    <source>
        <dbReference type="EMBL" id="CAJ0584595.1"/>
    </source>
</evidence>
<reference evidence="10" key="1">
    <citation type="submission" date="2023-06" db="EMBL/GenBank/DDBJ databases">
        <authorList>
            <person name="Delattre M."/>
        </authorList>
    </citation>
    <scope>NUCLEOTIDE SEQUENCE</scope>
    <source>
        <strain evidence="10">AF72</strain>
    </source>
</reference>
<evidence type="ECO:0000256" key="2">
    <source>
        <dbReference type="ARBA" id="ARBA00010992"/>
    </source>
</evidence>
<dbReference type="NCBIfam" id="TIGR00879">
    <property type="entry name" value="SP"/>
    <property type="match status" value="1"/>
</dbReference>
<dbReference type="Gene3D" id="1.20.1250.20">
    <property type="entry name" value="MFS general substrate transporter like domains"/>
    <property type="match status" value="1"/>
</dbReference>
<comment type="similarity">
    <text evidence="2 7">Belongs to the major facilitator superfamily. Sugar transporter (TC 2.A.1.1) family.</text>
</comment>
<evidence type="ECO:0000256" key="8">
    <source>
        <dbReference type="SAM" id="Phobius"/>
    </source>
</evidence>
<sequence length="424" mass="47029">MLAFAAVIGGFLFGYDTGIVSSAMLYVPDNSGMEPMNSLWQEVIVSLTPGVAAIGSLLSGTGSDLLGRKKMIVFASIVFTVGALICGAAFNKIILLIGRVLLGLAIGFASMIVPVYVSEASPAHIRGTMVTGFQLMVTFGLFAANLVAGGFSYIDPKNVGWRLMFGFAAVPSVIQFICFIFLPESPRWLYEHEKKEEAREVLSRIYAGDTEWIDYELAEIEDTTRMEREAKEEVAGGGPVFFRILGTPHVRKALIIGCLLQMFQQLSGINTLMYYCGTIIRSAGVKDNHMTIWISAAVSSINFFCTFIPMALIDRLGRRVLFLISVCGVIACLCMMAGAFIAINKDSSPNFKAEQYNVDNMYDPTVKNADFCRKFSNCDFCVTADSCGFCEDHDTKTGWCLPFPDKKFGQVFRDWRMFEWRFYR</sequence>
<dbReference type="InterPro" id="IPR036259">
    <property type="entry name" value="MFS_trans_sf"/>
</dbReference>
<evidence type="ECO:0000256" key="7">
    <source>
        <dbReference type="RuleBase" id="RU003346"/>
    </source>
</evidence>
<dbReference type="InterPro" id="IPR005828">
    <property type="entry name" value="MFS_sugar_transport-like"/>
</dbReference>
<feature type="non-terminal residue" evidence="10">
    <location>
        <position position="1"/>
    </location>
</feature>
<dbReference type="InterPro" id="IPR020846">
    <property type="entry name" value="MFS_dom"/>
</dbReference>
<dbReference type="Proteomes" id="UP001177023">
    <property type="component" value="Unassembled WGS sequence"/>
</dbReference>
<evidence type="ECO:0000256" key="3">
    <source>
        <dbReference type="ARBA" id="ARBA00022448"/>
    </source>
</evidence>
<evidence type="ECO:0000256" key="5">
    <source>
        <dbReference type="ARBA" id="ARBA00022989"/>
    </source>
</evidence>
<dbReference type="PROSITE" id="PS00217">
    <property type="entry name" value="SUGAR_TRANSPORT_2"/>
    <property type="match status" value="1"/>
</dbReference>
<evidence type="ECO:0000256" key="6">
    <source>
        <dbReference type="ARBA" id="ARBA00023136"/>
    </source>
</evidence>
<dbReference type="InterPro" id="IPR050814">
    <property type="entry name" value="Myo-inositol_Transporter"/>
</dbReference>
<keyword evidence="5 8" id="KW-1133">Transmembrane helix</keyword>
<feature type="domain" description="Major facilitator superfamily (MFS) profile" evidence="9">
    <location>
        <begin position="2"/>
        <end position="424"/>
    </location>
</feature>
<feature type="transmembrane region" description="Helical" evidence="8">
    <location>
        <begin position="38"/>
        <end position="59"/>
    </location>
</feature>
<dbReference type="GO" id="GO:0005366">
    <property type="term" value="F:myo-inositol:proton symporter activity"/>
    <property type="evidence" value="ECO:0007669"/>
    <property type="project" value="TreeGrafter"/>
</dbReference>
<dbReference type="PANTHER" id="PTHR48020">
    <property type="entry name" value="PROTON MYO-INOSITOL COTRANSPORTER"/>
    <property type="match status" value="1"/>
</dbReference>
<gene>
    <name evidence="10" type="ORF">MSPICULIGERA_LOCUS22642</name>
</gene>